<evidence type="ECO:0000256" key="9">
    <source>
        <dbReference type="ARBA" id="ARBA00022801"/>
    </source>
</evidence>
<dbReference type="Pfam" id="PF01433">
    <property type="entry name" value="Peptidase_M1"/>
    <property type="match status" value="1"/>
</dbReference>
<dbReference type="InterPro" id="IPR045357">
    <property type="entry name" value="Aminopeptidase_N-like_N"/>
</dbReference>
<evidence type="ECO:0000256" key="3">
    <source>
        <dbReference type="ARBA" id="ARBA00010136"/>
    </source>
</evidence>
<evidence type="ECO:0000256" key="1">
    <source>
        <dbReference type="ARBA" id="ARBA00000098"/>
    </source>
</evidence>
<name>A0ABQ3I3E1_9BACT</name>
<dbReference type="InterPro" id="IPR042097">
    <property type="entry name" value="Aminopeptidase_N-like_N_sf"/>
</dbReference>
<keyword evidence="9" id="KW-0378">Hydrolase</keyword>
<dbReference type="InterPro" id="IPR001930">
    <property type="entry name" value="Peptidase_M1"/>
</dbReference>
<comment type="cofactor">
    <cofactor evidence="2">
        <name>Zn(2+)</name>
        <dbReference type="ChEBI" id="CHEBI:29105"/>
    </cofactor>
</comment>
<reference evidence="15" key="1">
    <citation type="journal article" date="2019" name="Int. J. Syst. Evol. Microbiol.">
        <title>The Global Catalogue of Microorganisms (GCM) 10K type strain sequencing project: providing services to taxonomists for standard genome sequencing and annotation.</title>
        <authorList>
            <consortium name="The Broad Institute Genomics Platform"/>
            <consortium name="The Broad Institute Genome Sequencing Center for Infectious Disease"/>
            <person name="Wu L."/>
            <person name="Ma J."/>
        </authorList>
    </citation>
    <scope>NUCLEOTIDE SEQUENCE [LARGE SCALE GENOMIC DNA]</scope>
    <source>
        <strain evidence="15">CGMCC 1.15111</strain>
    </source>
</reference>
<dbReference type="Pfam" id="PF17900">
    <property type="entry name" value="Peptidase_M1_N"/>
    <property type="match status" value="1"/>
</dbReference>
<gene>
    <name evidence="14" type="ORF">GCM10011340_12610</name>
</gene>
<dbReference type="InterPro" id="IPR050344">
    <property type="entry name" value="Peptidase_M1_aminopeptidases"/>
</dbReference>
<dbReference type="CDD" id="cd09603">
    <property type="entry name" value="M1_APN_like"/>
    <property type="match status" value="1"/>
</dbReference>
<comment type="catalytic activity">
    <reaction evidence="1">
        <text>Release of an N-terminal amino acid, Xaa-|-Yaa- from a peptide, amide or arylamide. Xaa is preferably Ala, but may be most amino acids including Pro (slow action). When a terminal hydrophobic residue is followed by a prolyl residue, the two may be released as an intact Xaa-Pro dipeptide.</text>
        <dbReference type="EC" id="3.4.11.2"/>
    </reaction>
</comment>
<protein>
    <recommendedName>
        <fullName evidence="5">Aminopeptidase N</fullName>
        <ecNumber evidence="4">3.4.11.2</ecNumber>
    </recommendedName>
</protein>
<dbReference type="RefSeq" id="WP_189629384.1">
    <property type="nucleotide sequence ID" value="NZ_BNAG01000002.1"/>
</dbReference>
<evidence type="ECO:0000313" key="15">
    <source>
        <dbReference type="Proteomes" id="UP000658258"/>
    </source>
</evidence>
<keyword evidence="10" id="KW-0862">Zinc</keyword>
<dbReference type="PANTHER" id="PTHR11533">
    <property type="entry name" value="PROTEASE M1 ZINC METALLOPROTEASE"/>
    <property type="match status" value="1"/>
</dbReference>
<accession>A0ABQ3I3E1</accession>
<keyword evidence="15" id="KW-1185">Reference proteome</keyword>
<dbReference type="Gene3D" id="2.60.40.1730">
    <property type="entry name" value="tricorn interacting facor f3 domain"/>
    <property type="match status" value="1"/>
</dbReference>
<sequence length="531" mass="61417">MKRFILTSILLGLLSVGVYSQKHYERLATIDVQHYRFELQLTDVNDQITGIAHVTVHFLKDSPDFHFDLVNENNGKGMKVNVVMANSKRIDFSHKNNQLTLNYPAKSGERVTFLIAYEGVPANGLIISKNKYGDRTFFGDNWPDRGKHWLPIVDHPSDKATVEWIVTAPAHYQVIGNGKLVERSNIDDKLTLTHWRSEVAIPTKVMVIGAARFAIQNSGDIYGIPISAWVYPQDREKGFHDYALALPITDWFINHVGPYPFSKLANVQSKTQFGGMENASNIFYSENSVNGQRTSEGLIAHEIAHQWFGNSASEANWHHVWLSEGFATYFTNLYMEQKYGRDNFVQRVKEQRQQIIDYSKQSRVPVVNKAIEDYMQLLNTNSYQKGGWVLHMLRKEVGDELFWQAIRTYYARYKLANAYTEDLRKVFEEVSGLDLAQFFKQWIMQAGQPKIEATWTYKNGKLEMEINQRQQEEFLFDLEVKITYPNGQSELRKIPVHQKQMVWSPELSTRPSKIELDPNSWLLFEGQLTEK</sequence>
<dbReference type="EMBL" id="BNAG01000002">
    <property type="protein sequence ID" value="GHE59413.1"/>
    <property type="molecule type" value="Genomic_DNA"/>
</dbReference>
<dbReference type="Proteomes" id="UP000658258">
    <property type="component" value="Unassembled WGS sequence"/>
</dbReference>
<evidence type="ECO:0000256" key="2">
    <source>
        <dbReference type="ARBA" id="ARBA00001947"/>
    </source>
</evidence>
<comment type="caution">
    <text evidence="14">The sequence shown here is derived from an EMBL/GenBank/DDBJ whole genome shotgun (WGS) entry which is preliminary data.</text>
</comment>
<feature type="domain" description="Aminopeptidase N-like N-terminal" evidence="13">
    <location>
        <begin position="33"/>
        <end position="203"/>
    </location>
</feature>
<keyword evidence="11" id="KW-0482">Metalloprotease</keyword>
<dbReference type="SUPFAM" id="SSF55486">
    <property type="entry name" value="Metalloproteases ('zincins'), catalytic domain"/>
    <property type="match status" value="1"/>
</dbReference>
<keyword evidence="6" id="KW-0031">Aminopeptidase</keyword>
<evidence type="ECO:0000313" key="14">
    <source>
        <dbReference type="EMBL" id="GHE59413.1"/>
    </source>
</evidence>
<evidence type="ECO:0000256" key="8">
    <source>
        <dbReference type="ARBA" id="ARBA00022723"/>
    </source>
</evidence>
<proteinExistence type="inferred from homology"/>
<evidence type="ECO:0000259" key="13">
    <source>
        <dbReference type="Pfam" id="PF17900"/>
    </source>
</evidence>
<evidence type="ECO:0000256" key="10">
    <source>
        <dbReference type="ARBA" id="ARBA00022833"/>
    </source>
</evidence>
<dbReference type="PRINTS" id="PR00756">
    <property type="entry name" value="ALADIPTASE"/>
</dbReference>
<dbReference type="SUPFAM" id="SSF63737">
    <property type="entry name" value="Leukotriene A4 hydrolase N-terminal domain"/>
    <property type="match status" value="1"/>
</dbReference>
<keyword evidence="8" id="KW-0479">Metal-binding</keyword>
<dbReference type="Gene3D" id="1.10.390.10">
    <property type="entry name" value="Neutral Protease Domain 2"/>
    <property type="match status" value="1"/>
</dbReference>
<dbReference type="InterPro" id="IPR027268">
    <property type="entry name" value="Peptidase_M4/M1_CTD_sf"/>
</dbReference>
<evidence type="ECO:0000256" key="6">
    <source>
        <dbReference type="ARBA" id="ARBA00022438"/>
    </source>
</evidence>
<evidence type="ECO:0000259" key="12">
    <source>
        <dbReference type="Pfam" id="PF01433"/>
    </source>
</evidence>
<evidence type="ECO:0000256" key="11">
    <source>
        <dbReference type="ARBA" id="ARBA00023049"/>
    </source>
</evidence>
<keyword evidence="7" id="KW-0645">Protease</keyword>
<evidence type="ECO:0000256" key="5">
    <source>
        <dbReference type="ARBA" id="ARBA00015611"/>
    </source>
</evidence>
<dbReference type="PANTHER" id="PTHR11533:SF174">
    <property type="entry name" value="PUROMYCIN-SENSITIVE AMINOPEPTIDASE-RELATED"/>
    <property type="match status" value="1"/>
</dbReference>
<evidence type="ECO:0000256" key="4">
    <source>
        <dbReference type="ARBA" id="ARBA00012564"/>
    </source>
</evidence>
<feature type="domain" description="Peptidase M1 membrane alanine aminopeptidase" evidence="12">
    <location>
        <begin position="258"/>
        <end position="442"/>
    </location>
</feature>
<dbReference type="EC" id="3.4.11.2" evidence="4"/>
<comment type="similarity">
    <text evidence="3">Belongs to the peptidase M1 family.</text>
</comment>
<organism evidence="14 15">
    <name type="scientific">Roseivirga thermotolerans</name>
    <dbReference type="NCBI Taxonomy" id="1758176"/>
    <lineage>
        <taxon>Bacteria</taxon>
        <taxon>Pseudomonadati</taxon>
        <taxon>Bacteroidota</taxon>
        <taxon>Cytophagia</taxon>
        <taxon>Cytophagales</taxon>
        <taxon>Roseivirgaceae</taxon>
        <taxon>Roseivirga</taxon>
    </lineage>
</organism>
<dbReference type="InterPro" id="IPR014782">
    <property type="entry name" value="Peptidase_M1_dom"/>
</dbReference>
<evidence type="ECO:0000256" key="7">
    <source>
        <dbReference type="ARBA" id="ARBA00022670"/>
    </source>
</evidence>